<proteinExistence type="inferred from homology"/>
<evidence type="ECO:0000313" key="11">
    <source>
        <dbReference type="Proteomes" id="UP000823750"/>
    </source>
</evidence>
<reference evidence="10" key="2">
    <citation type="journal article" date="2021" name="PeerJ">
        <title>Extensive microbial diversity within the chicken gut microbiome revealed by metagenomics and culture.</title>
        <authorList>
            <person name="Gilroy R."/>
            <person name="Ravi A."/>
            <person name="Getino M."/>
            <person name="Pursley I."/>
            <person name="Horton D.L."/>
            <person name="Alikhan N.F."/>
            <person name="Baker D."/>
            <person name="Gharbi K."/>
            <person name="Hall N."/>
            <person name="Watson M."/>
            <person name="Adriaenssens E.M."/>
            <person name="Foster-Nyarko E."/>
            <person name="Jarju S."/>
            <person name="Secka A."/>
            <person name="Antonio M."/>
            <person name="Oren A."/>
            <person name="Chaudhuri R.R."/>
            <person name="La Ragione R."/>
            <person name="Hildebrand F."/>
            <person name="Pallen M.J."/>
        </authorList>
    </citation>
    <scope>NUCLEOTIDE SEQUENCE</scope>
    <source>
        <strain evidence="10">B2-16538</strain>
    </source>
</reference>
<evidence type="ECO:0000256" key="2">
    <source>
        <dbReference type="ARBA" id="ARBA00022448"/>
    </source>
</evidence>
<dbReference type="InterPro" id="IPR039426">
    <property type="entry name" value="TonB-dep_rcpt-like"/>
</dbReference>
<reference evidence="10" key="1">
    <citation type="submission" date="2020-10" db="EMBL/GenBank/DDBJ databases">
        <authorList>
            <person name="Gilroy R."/>
        </authorList>
    </citation>
    <scope>NUCLEOTIDE SEQUENCE</scope>
    <source>
        <strain evidence="10">B2-16538</strain>
    </source>
</reference>
<dbReference type="PROSITE" id="PS52016">
    <property type="entry name" value="TONB_DEPENDENT_REC_3"/>
    <property type="match status" value="1"/>
</dbReference>
<dbReference type="Gene3D" id="2.60.40.1120">
    <property type="entry name" value="Carboxypeptidase-like, regulatory domain"/>
    <property type="match status" value="1"/>
</dbReference>
<keyword evidence="6 7" id="KW-0998">Cell outer membrane</keyword>
<dbReference type="SMART" id="SM00965">
    <property type="entry name" value="STN"/>
    <property type="match status" value="1"/>
</dbReference>
<dbReference type="InterPro" id="IPR036942">
    <property type="entry name" value="Beta-barrel_TonB_sf"/>
</dbReference>
<feature type="signal peptide" evidence="8">
    <location>
        <begin position="1"/>
        <end position="38"/>
    </location>
</feature>
<evidence type="ECO:0000256" key="5">
    <source>
        <dbReference type="ARBA" id="ARBA00023136"/>
    </source>
</evidence>
<dbReference type="Gene3D" id="2.40.170.20">
    <property type="entry name" value="TonB-dependent receptor, beta-barrel domain"/>
    <property type="match status" value="1"/>
</dbReference>
<dbReference type="InterPro" id="IPR012910">
    <property type="entry name" value="Plug_dom"/>
</dbReference>
<evidence type="ECO:0000256" key="6">
    <source>
        <dbReference type="ARBA" id="ARBA00023237"/>
    </source>
</evidence>
<keyword evidence="2 7" id="KW-0813">Transport</keyword>
<keyword evidence="4 7" id="KW-0812">Transmembrane</keyword>
<dbReference type="GO" id="GO:0009279">
    <property type="term" value="C:cell outer membrane"/>
    <property type="evidence" value="ECO:0007669"/>
    <property type="project" value="UniProtKB-SubCell"/>
</dbReference>
<dbReference type="EMBL" id="JADILX010000061">
    <property type="protein sequence ID" value="MBO8485454.1"/>
    <property type="molecule type" value="Genomic_DNA"/>
</dbReference>
<evidence type="ECO:0000256" key="4">
    <source>
        <dbReference type="ARBA" id="ARBA00022692"/>
    </source>
</evidence>
<evidence type="ECO:0000313" key="10">
    <source>
        <dbReference type="EMBL" id="MBO8485454.1"/>
    </source>
</evidence>
<evidence type="ECO:0000256" key="1">
    <source>
        <dbReference type="ARBA" id="ARBA00004571"/>
    </source>
</evidence>
<dbReference type="Gene3D" id="2.170.130.10">
    <property type="entry name" value="TonB-dependent receptor, plug domain"/>
    <property type="match status" value="1"/>
</dbReference>
<dbReference type="Pfam" id="PF13715">
    <property type="entry name" value="CarbopepD_reg_2"/>
    <property type="match status" value="1"/>
</dbReference>
<dbReference type="SUPFAM" id="SSF49464">
    <property type="entry name" value="Carboxypeptidase regulatory domain-like"/>
    <property type="match status" value="1"/>
</dbReference>
<feature type="domain" description="Secretin/TonB short N-terminal" evidence="9">
    <location>
        <begin position="66"/>
        <end position="117"/>
    </location>
</feature>
<dbReference type="InterPro" id="IPR023996">
    <property type="entry name" value="TonB-dep_OMP_SusC/RagA"/>
</dbReference>
<evidence type="ECO:0000256" key="8">
    <source>
        <dbReference type="SAM" id="SignalP"/>
    </source>
</evidence>
<evidence type="ECO:0000256" key="3">
    <source>
        <dbReference type="ARBA" id="ARBA00022452"/>
    </source>
</evidence>
<accession>A0A9D9J2T8</accession>
<comment type="caution">
    <text evidence="10">The sequence shown here is derived from an EMBL/GenBank/DDBJ whole genome shotgun (WGS) entry which is preliminary data.</text>
</comment>
<evidence type="ECO:0000259" key="9">
    <source>
        <dbReference type="SMART" id="SM00965"/>
    </source>
</evidence>
<name>A0A9D9J2T8_9BACT</name>
<keyword evidence="3 7" id="KW-1134">Transmembrane beta strand</keyword>
<dbReference type="Proteomes" id="UP000823750">
    <property type="component" value="Unassembled WGS sequence"/>
</dbReference>
<dbReference type="InterPro" id="IPR011662">
    <property type="entry name" value="Secretin/TonB_short_N"/>
</dbReference>
<dbReference type="Pfam" id="PF07660">
    <property type="entry name" value="STN"/>
    <property type="match status" value="1"/>
</dbReference>
<keyword evidence="8" id="KW-0732">Signal</keyword>
<keyword evidence="5 7" id="KW-0472">Membrane</keyword>
<dbReference type="Pfam" id="PF07715">
    <property type="entry name" value="Plug"/>
    <property type="match status" value="1"/>
</dbReference>
<dbReference type="NCBIfam" id="TIGR04056">
    <property type="entry name" value="OMP_RagA_SusC"/>
    <property type="match status" value="1"/>
</dbReference>
<evidence type="ECO:0000256" key="7">
    <source>
        <dbReference type="PROSITE-ProRule" id="PRU01360"/>
    </source>
</evidence>
<dbReference type="InterPro" id="IPR008969">
    <property type="entry name" value="CarboxyPept-like_regulatory"/>
</dbReference>
<comment type="similarity">
    <text evidence="7">Belongs to the TonB-dependent receptor family.</text>
</comment>
<dbReference type="SUPFAM" id="SSF56935">
    <property type="entry name" value="Porins"/>
    <property type="match status" value="1"/>
</dbReference>
<sequence length="1118" mass="122356">MKKFSSKEIFLGEGRLHALKTMFSLCLALFFCAVPTFAQDPQNINIDVTDVPMSDVIRQIEGQSGYTFFYNNQDVDINRNVSLSLSGSDMTSVLNALFNGTGISWSIEETHVILSKDNTPAAKPDDGQLSGKVLDSAGIPVIGAVVMVEGSDNQAYVTDMDGMFYFPWSEKIASATLNVSMLGYTSQSVPVGGRASLTITLTEDVEMLESSVVTALGIKRSERAVSYNVQPLDADVFKTREANMVNSLQGKLAGVQINASAAGAGGETKVVMRGAKSISSDNNALYVLDGIPLPSLSLTSPGDSYSIYNGSAISGDGISNFNPEDIANMSALVGPSAAALYGYKAANGVLMLTTRTGEEGVSVSYSTNTTFSNPLMLPDLQSTYGAKDGVYASWGSKLTSPQSWSVKDFFQTGYNTQHSLSLSIGGETRSTYLSAAIADAQGIIPNNDYRRYNFTINHTEDFLNNKLHLSLLTMYMNVKEQNMLSGGQYYNPLIPLYLMSPSDDINKYAVYERYDATRNFKTQYWPWGSMNLQAQNPFWIINRNMFNNAKNRFIVGGSLKYDITDWLDVSGRVRIDYNNTLAEQKNYASTTGLFAGEFGRYLYNQYTTTQTYADVLANVHKTFGDNLIQLNATLGASIEDYRYKALLAAGDLLGVANLFTFANMDTNKGFSKTTYNDQTQSVFATAQIGFKNMVFLDATVRSDWSTALVNTNALPVVYPSVGLSAILTDIFNIDSKWLSYAKIRGSYAEVGNPVMRYITVPTRAVTNGQPARNTYGVADDFVPERTRSWEVGADVKLWQDKLAISATYYHSMTFNQVFTPEMPASFQYSTYYVNSGRVDNKGVELSLTLNQNLGPVDWTSTLIYSRNKNKIVEMLDATIDGTRFQSDQLSVGGTTGVQMWLTKGSSIGDIYVRGLKTDEHGFIWVSPTGGTVVPEEISEGLDGLIYAGNINPAWTGSWRNEFRWKGLSLGFMITARVGGVGVSLTEATLDAFGMSQRTADARLAGGALVNGQRIPAQSYYETISGGNGMDALGAYYTYSMTNIRLGELSVGYDIPVQKWQNVIKGLNVSFVGRNLCFLYCKAPFDPEVVSGSGNYSAGIDYFMMPSTRNLGFSVKVTF</sequence>
<organism evidence="10 11">
    <name type="scientific">Candidatus Cryptobacteroides excrementavium</name>
    <dbReference type="NCBI Taxonomy" id="2840759"/>
    <lineage>
        <taxon>Bacteria</taxon>
        <taxon>Pseudomonadati</taxon>
        <taxon>Bacteroidota</taxon>
        <taxon>Bacteroidia</taxon>
        <taxon>Bacteroidales</taxon>
        <taxon>Candidatus Cryptobacteroides</taxon>
    </lineage>
</organism>
<gene>
    <name evidence="10" type="ORF">IAB78_03415</name>
</gene>
<dbReference type="AlphaFoldDB" id="A0A9D9J2T8"/>
<comment type="subcellular location">
    <subcellularLocation>
        <location evidence="1 7">Cell outer membrane</location>
        <topology evidence="1 7">Multi-pass membrane protein</topology>
    </subcellularLocation>
</comment>
<dbReference type="InterPro" id="IPR037066">
    <property type="entry name" value="Plug_dom_sf"/>
</dbReference>
<protein>
    <submittedName>
        <fullName evidence="10">SusC/RagA family TonB-linked outer membrane protein</fullName>
    </submittedName>
</protein>
<feature type="chain" id="PRO_5038516635" evidence="8">
    <location>
        <begin position="39"/>
        <end position="1118"/>
    </location>
</feature>